<dbReference type="AlphaFoldDB" id="A0A8C4QKF6"/>
<proteinExistence type="predicted"/>
<name>A0A8C4QKF6_EPTBU</name>
<feature type="region of interest" description="Disordered" evidence="1">
    <location>
        <begin position="1"/>
        <end position="146"/>
    </location>
</feature>
<evidence type="ECO:0000256" key="1">
    <source>
        <dbReference type="SAM" id="MobiDB-lite"/>
    </source>
</evidence>
<dbReference type="Ensembl" id="ENSEBUT00000017459.1">
    <property type="protein sequence ID" value="ENSEBUP00000016883.1"/>
    <property type="gene ID" value="ENSEBUG00000010570.1"/>
</dbReference>
<sequence>MSLPKGRSPPASQVRAGISQAQIPRGPSPQTRDDRIHASAVSTVVPVYSTVTRQPGPPSAPYGTVHEMNKSAQALPPSQPPHAHSPGLSQHPYVSNQPGPPPLVYPTAPPPQQPPMNAQPQQSRQFPTGARPTHHQGGFRPIQVNTSPPSLKSWSLHILCLCYKSLMALVIES</sequence>
<protein>
    <submittedName>
        <fullName evidence="2">Uncharacterized protein</fullName>
    </submittedName>
</protein>
<accession>A0A8C4QKF6</accession>
<evidence type="ECO:0000313" key="3">
    <source>
        <dbReference type="Proteomes" id="UP000694388"/>
    </source>
</evidence>
<organism evidence="2 3">
    <name type="scientific">Eptatretus burgeri</name>
    <name type="common">Inshore hagfish</name>
    <dbReference type="NCBI Taxonomy" id="7764"/>
    <lineage>
        <taxon>Eukaryota</taxon>
        <taxon>Metazoa</taxon>
        <taxon>Chordata</taxon>
        <taxon>Craniata</taxon>
        <taxon>Vertebrata</taxon>
        <taxon>Cyclostomata</taxon>
        <taxon>Myxini</taxon>
        <taxon>Myxiniformes</taxon>
        <taxon>Myxinidae</taxon>
        <taxon>Eptatretinae</taxon>
        <taxon>Eptatretus</taxon>
    </lineage>
</organism>
<dbReference type="Ensembl" id="ENSEBUT00000017439.1">
    <property type="protein sequence ID" value="ENSEBUP00000016863.1"/>
    <property type="gene ID" value="ENSEBUG00000010570.1"/>
</dbReference>
<dbReference type="Proteomes" id="UP000694388">
    <property type="component" value="Unplaced"/>
</dbReference>
<keyword evidence="3" id="KW-1185">Reference proteome</keyword>
<evidence type="ECO:0000313" key="2">
    <source>
        <dbReference type="Ensembl" id="ENSEBUP00000016863.1"/>
    </source>
</evidence>
<feature type="compositionally biased region" description="Low complexity" evidence="1">
    <location>
        <begin position="39"/>
        <end position="52"/>
    </location>
</feature>
<reference evidence="2" key="1">
    <citation type="submission" date="2025-05" db="UniProtKB">
        <authorList>
            <consortium name="Ensembl"/>
        </authorList>
    </citation>
    <scope>IDENTIFICATION</scope>
</reference>
<feature type="compositionally biased region" description="Pro residues" evidence="1">
    <location>
        <begin position="98"/>
        <end position="114"/>
    </location>
</feature>